<evidence type="ECO:0000313" key="2">
    <source>
        <dbReference type="EMBL" id="KAF2441955.1"/>
    </source>
</evidence>
<gene>
    <name evidence="2" type="ORF">P171DRAFT_475343</name>
</gene>
<dbReference type="Proteomes" id="UP000799764">
    <property type="component" value="Unassembled WGS sequence"/>
</dbReference>
<dbReference type="Pfam" id="PF00651">
    <property type="entry name" value="BTB"/>
    <property type="match status" value="1"/>
</dbReference>
<dbReference type="CDD" id="cd18186">
    <property type="entry name" value="BTB_POZ_ZBTB_KLHL-like"/>
    <property type="match status" value="1"/>
</dbReference>
<dbReference type="EMBL" id="MU001505">
    <property type="protein sequence ID" value="KAF2441955.1"/>
    <property type="molecule type" value="Genomic_DNA"/>
</dbReference>
<sequence>MPPTHHGNSSVIDAFACKDNQVYVHVGPKAEEYLFFKSMFRGHSPVLADRLKQGEDIIDLKEWPRSSYRIYVYWACSRCLPGDHSEWWWVINQDDKNEELCLLERLQACAFGREMGMHAFANACYNSFVTAARATKLPPSYEVIRYAFTHLPKNENLLTFLVDMYVIYTRTSVQIVSLKDLPNEFFVRMVLKTEELGQGAFTGVMHACAYHIHASDEERDQCPAHILNTTNTPFRLLGDAIVKVLAEMRKKATHGLAEAVLRVLQLVTGSASNGQLLIDYVPDEYHRKIARSTSRSRPRLRREQQEPVAITGIICEHGVNAVMTSLHATWRSIARIASGKRHGFLWHYTSSAAAAGIVVVEVGTEAKKYHVHKALLTSQSDFFKKAFTGSWKEARGGVVRLGDVEPRTNIRTTKTETETKTKTFQRTIAVNFM</sequence>
<dbReference type="PROSITE" id="PS50097">
    <property type="entry name" value="BTB"/>
    <property type="match status" value="1"/>
</dbReference>
<protein>
    <recommendedName>
        <fullName evidence="1">BTB domain-containing protein</fullName>
    </recommendedName>
</protein>
<dbReference type="OrthoDB" id="194443at2759"/>
<keyword evidence="3" id="KW-1185">Reference proteome</keyword>
<dbReference type="PANTHER" id="PTHR47843">
    <property type="entry name" value="BTB DOMAIN-CONTAINING PROTEIN-RELATED"/>
    <property type="match status" value="1"/>
</dbReference>
<name>A0A9P4PBH3_9PLEO</name>
<evidence type="ECO:0000313" key="3">
    <source>
        <dbReference type="Proteomes" id="UP000799764"/>
    </source>
</evidence>
<dbReference type="InterPro" id="IPR000210">
    <property type="entry name" value="BTB/POZ_dom"/>
</dbReference>
<dbReference type="SUPFAM" id="SSF54695">
    <property type="entry name" value="POZ domain"/>
    <property type="match status" value="1"/>
</dbReference>
<organism evidence="2 3">
    <name type="scientific">Karstenula rhodostoma CBS 690.94</name>
    <dbReference type="NCBI Taxonomy" id="1392251"/>
    <lineage>
        <taxon>Eukaryota</taxon>
        <taxon>Fungi</taxon>
        <taxon>Dikarya</taxon>
        <taxon>Ascomycota</taxon>
        <taxon>Pezizomycotina</taxon>
        <taxon>Dothideomycetes</taxon>
        <taxon>Pleosporomycetidae</taxon>
        <taxon>Pleosporales</taxon>
        <taxon>Massarineae</taxon>
        <taxon>Didymosphaeriaceae</taxon>
        <taxon>Karstenula</taxon>
    </lineage>
</organism>
<feature type="domain" description="BTB" evidence="1">
    <location>
        <begin position="358"/>
        <end position="407"/>
    </location>
</feature>
<evidence type="ECO:0000259" key="1">
    <source>
        <dbReference type="PROSITE" id="PS50097"/>
    </source>
</evidence>
<comment type="caution">
    <text evidence="2">The sequence shown here is derived from an EMBL/GenBank/DDBJ whole genome shotgun (WGS) entry which is preliminary data.</text>
</comment>
<dbReference type="InterPro" id="IPR011333">
    <property type="entry name" value="SKP1/BTB/POZ_sf"/>
</dbReference>
<accession>A0A9P4PBH3</accession>
<reference evidence="2" key="1">
    <citation type="journal article" date="2020" name="Stud. Mycol.">
        <title>101 Dothideomycetes genomes: a test case for predicting lifestyles and emergence of pathogens.</title>
        <authorList>
            <person name="Haridas S."/>
            <person name="Albert R."/>
            <person name="Binder M."/>
            <person name="Bloem J."/>
            <person name="Labutti K."/>
            <person name="Salamov A."/>
            <person name="Andreopoulos B."/>
            <person name="Baker S."/>
            <person name="Barry K."/>
            <person name="Bills G."/>
            <person name="Bluhm B."/>
            <person name="Cannon C."/>
            <person name="Castanera R."/>
            <person name="Culley D."/>
            <person name="Daum C."/>
            <person name="Ezra D."/>
            <person name="Gonzalez J."/>
            <person name="Henrissat B."/>
            <person name="Kuo A."/>
            <person name="Liang C."/>
            <person name="Lipzen A."/>
            <person name="Lutzoni F."/>
            <person name="Magnuson J."/>
            <person name="Mondo S."/>
            <person name="Nolan M."/>
            <person name="Ohm R."/>
            <person name="Pangilinan J."/>
            <person name="Park H.-J."/>
            <person name="Ramirez L."/>
            <person name="Alfaro M."/>
            <person name="Sun H."/>
            <person name="Tritt A."/>
            <person name="Yoshinaga Y."/>
            <person name="Zwiers L.-H."/>
            <person name="Turgeon B."/>
            <person name="Goodwin S."/>
            <person name="Spatafora J."/>
            <person name="Crous P."/>
            <person name="Grigoriev I."/>
        </authorList>
    </citation>
    <scope>NUCLEOTIDE SEQUENCE</scope>
    <source>
        <strain evidence="2">CBS 690.94</strain>
    </source>
</reference>
<proteinExistence type="predicted"/>
<dbReference type="Gene3D" id="3.30.710.10">
    <property type="entry name" value="Potassium Channel Kv1.1, Chain A"/>
    <property type="match status" value="1"/>
</dbReference>
<dbReference type="AlphaFoldDB" id="A0A9P4PBH3"/>
<dbReference type="PANTHER" id="PTHR47843:SF2">
    <property type="entry name" value="BTB DOMAIN-CONTAINING PROTEIN"/>
    <property type="match status" value="1"/>
</dbReference>